<evidence type="ECO:0000256" key="1">
    <source>
        <dbReference type="ARBA" id="ARBA00000971"/>
    </source>
</evidence>
<comment type="similarity">
    <text evidence="2 6">Belongs to the FKBP-type PPIase family.</text>
</comment>
<gene>
    <name evidence="9" type="ORF">GX888_03715</name>
</gene>
<feature type="domain" description="PPIase FKBP-type" evidence="8">
    <location>
        <begin position="30"/>
        <end position="118"/>
    </location>
</feature>
<dbReference type="Gene3D" id="3.10.50.40">
    <property type="match status" value="1"/>
</dbReference>
<dbReference type="FunFam" id="3.10.50.40:FF:000006">
    <property type="entry name" value="Peptidyl-prolyl cis-trans isomerase"/>
    <property type="match status" value="1"/>
</dbReference>
<evidence type="ECO:0000256" key="2">
    <source>
        <dbReference type="ARBA" id="ARBA00006577"/>
    </source>
</evidence>
<protein>
    <recommendedName>
        <fullName evidence="6">Peptidyl-prolyl cis-trans isomerase</fullName>
        <ecNumber evidence="6">5.2.1.8</ecNumber>
    </recommendedName>
</protein>
<evidence type="ECO:0000259" key="8">
    <source>
        <dbReference type="PROSITE" id="PS50059"/>
    </source>
</evidence>
<keyword evidence="3 5" id="KW-0697">Rotamase</keyword>
<dbReference type="EMBL" id="JAAZIL010000094">
    <property type="protein sequence ID" value="NLZ24821.1"/>
    <property type="molecule type" value="Genomic_DNA"/>
</dbReference>
<dbReference type="PROSITE" id="PS50059">
    <property type="entry name" value="FKBP_PPIASE"/>
    <property type="match status" value="1"/>
</dbReference>
<keyword evidence="4 5" id="KW-0413">Isomerase</keyword>
<comment type="caution">
    <text evidence="9">The sequence shown here is derived from an EMBL/GenBank/DDBJ whole genome shotgun (WGS) entry which is preliminary data.</text>
</comment>
<evidence type="ECO:0000256" key="3">
    <source>
        <dbReference type="ARBA" id="ARBA00023110"/>
    </source>
</evidence>
<organism evidence="9 10">
    <name type="scientific">Candidatus Dojkabacteria bacterium</name>
    <dbReference type="NCBI Taxonomy" id="2099670"/>
    <lineage>
        <taxon>Bacteria</taxon>
        <taxon>Candidatus Dojkabacteria</taxon>
    </lineage>
</organism>
<dbReference type="Proteomes" id="UP000564033">
    <property type="component" value="Unassembled WGS sequence"/>
</dbReference>
<sequence>MEQTTDSTEDFQEFSFETIKEGEGQKAQQGDVVSVHYTGTLIDGKKFHSSLDRNQPFEFELGAGSVIQGWEIGVLGMRVGESRILKIPSLMGYGSMGAGADIPPNAGLIFEVELLAIN</sequence>
<evidence type="ECO:0000313" key="10">
    <source>
        <dbReference type="Proteomes" id="UP000564033"/>
    </source>
</evidence>
<accession>A0A847VEB4</accession>
<dbReference type="AlphaFoldDB" id="A0A847VEB4"/>
<dbReference type="InterPro" id="IPR001179">
    <property type="entry name" value="PPIase_FKBP_dom"/>
</dbReference>
<dbReference type="Pfam" id="PF00254">
    <property type="entry name" value="FKBP_C"/>
    <property type="match status" value="1"/>
</dbReference>
<feature type="region of interest" description="Disordered" evidence="7">
    <location>
        <begin position="1"/>
        <end position="27"/>
    </location>
</feature>
<dbReference type="PANTHER" id="PTHR43811">
    <property type="entry name" value="FKBP-TYPE PEPTIDYL-PROLYL CIS-TRANS ISOMERASE FKPA"/>
    <property type="match status" value="1"/>
</dbReference>
<evidence type="ECO:0000256" key="7">
    <source>
        <dbReference type="SAM" id="MobiDB-lite"/>
    </source>
</evidence>
<evidence type="ECO:0000313" key="9">
    <source>
        <dbReference type="EMBL" id="NLZ24821.1"/>
    </source>
</evidence>
<dbReference type="EC" id="5.2.1.8" evidence="6"/>
<reference evidence="9 10" key="1">
    <citation type="journal article" date="2020" name="Biotechnol. Biofuels">
        <title>New insights from the biogas microbiome by comprehensive genome-resolved metagenomics of nearly 1600 species originating from multiple anaerobic digesters.</title>
        <authorList>
            <person name="Campanaro S."/>
            <person name="Treu L."/>
            <person name="Rodriguez-R L.M."/>
            <person name="Kovalovszki A."/>
            <person name="Ziels R.M."/>
            <person name="Maus I."/>
            <person name="Zhu X."/>
            <person name="Kougias P.G."/>
            <person name="Basile A."/>
            <person name="Luo G."/>
            <person name="Schluter A."/>
            <person name="Konstantinidis K.T."/>
            <person name="Angelidaki I."/>
        </authorList>
    </citation>
    <scope>NUCLEOTIDE SEQUENCE [LARGE SCALE GENOMIC DNA]</scope>
    <source>
        <strain evidence="9">AS19jrsBPTG_9</strain>
    </source>
</reference>
<name>A0A847VEB4_9BACT</name>
<evidence type="ECO:0000256" key="5">
    <source>
        <dbReference type="PROSITE-ProRule" id="PRU00277"/>
    </source>
</evidence>
<dbReference type="SUPFAM" id="SSF54534">
    <property type="entry name" value="FKBP-like"/>
    <property type="match status" value="1"/>
</dbReference>
<dbReference type="InterPro" id="IPR046357">
    <property type="entry name" value="PPIase_dom_sf"/>
</dbReference>
<dbReference type="GO" id="GO:0003755">
    <property type="term" value="F:peptidyl-prolyl cis-trans isomerase activity"/>
    <property type="evidence" value="ECO:0007669"/>
    <property type="project" value="UniProtKB-UniRule"/>
</dbReference>
<evidence type="ECO:0000256" key="4">
    <source>
        <dbReference type="ARBA" id="ARBA00023235"/>
    </source>
</evidence>
<comment type="catalytic activity">
    <reaction evidence="1 5 6">
        <text>[protein]-peptidylproline (omega=180) = [protein]-peptidylproline (omega=0)</text>
        <dbReference type="Rhea" id="RHEA:16237"/>
        <dbReference type="Rhea" id="RHEA-COMP:10747"/>
        <dbReference type="Rhea" id="RHEA-COMP:10748"/>
        <dbReference type="ChEBI" id="CHEBI:83833"/>
        <dbReference type="ChEBI" id="CHEBI:83834"/>
        <dbReference type="EC" id="5.2.1.8"/>
    </reaction>
</comment>
<evidence type="ECO:0000256" key="6">
    <source>
        <dbReference type="RuleBase" id="RU003915"/>
    </source>
</evidence>
<proteinExistence type="inferred from homology"/>
<dbReference type="PANTHER" id="PTHR43811:SF19">
    <property type="entry name" value="39 KDA FK506-BINDING NUCLEAR PROTEIN"/>
    <property type="match status" value="1"/>
</dbReference>